<accession>A0A1R4G7A9</accession>
<dbReference type="CDD" id="cd05399">
    <property type="entry name" value="NT_Rel-Spo_like"/>
    <property type="match status" value="1"/>
</dbReference>
<name>A0A1R4G7A9_9MICC</name>
<dbReference type="GO" id="GO:0015969">
    <property type="term" value="P:guanosine tetraphosphate metabolic process"/>
    <property type="evidence" value="ECO:0007669"/>
    <property type="project" value="InterPro"/>
</dbReference>
<organism evidence="3 4">
    <name type="scientific">Arthrobacter rhombi</name>
    <dbReference type="NCBI Taxonomy" id="71253"/>
    <lineage>
        <taxon>Bacteria</taxon>
        <taxon>Bacillati</taxon>
        <taxon>Actinomycetota</taxon>
        <taxon>Actinomycetes</taxon>
        <taxon>Micrococcales</taxon>
        <taxon>Micrococcaceae</taxon>
        <taxon>Arthrobacter</taxon>
    </lineage>
</organism>
<protein>
    <submittedName>
        <fullName evidence="3">RelA/SpoT domain protein</fullName>
    </submittedName>
</protein>
<keyword evidence="4" id="KW-1185">Reference proteome</keyword>
<dbReference type="InterPro" id="IPR043519">
    <property type="entry name" value="NT_sf"/>
</dbReference>
<evidence type="ECO:0000313" key="3">
    <source>
        <dbReference type="EMBL" id="SJM64039.1"/>
    </source>
</evidence>
<dbReference type="RefSeq" id="WP_086998143.1">
    <property type="nucleotide sequence ID" value="NZ_FUHW01000028.1"/>
</dbReference>
<dbReference type="SMART" id="SM00954">
    <property type="entry name" value="RelA_SpoT"/>
    <property type="match status" value="1"/>
</dbReference>
<dbReference type="PANTHER" id="PTHR41773">
    <property type="entry name" value="GTP PYROPHOSPHATASE-RELATED"/>
    <property type="match status" value="1"/>
</dbReference>
<dbReference type="SUPFAM" id="SSF81301">
    <property type="entry name" value="Nucleotidyltransferase"/>
    <property type="match status" value="1"/>
</dbReference>
<reference evidence="3 4" key="1">
    <citation type="submission" date="2017-02" db="EMBL/GenBank/DDBJ databases">
        <authorList>
            <person name="Peterson S.W."/>
        </authorList>
    </citation>
    <scope>NUCLEOTIDE SEQUENCE [LARGE SCALE GENOMIC DNA]</scope>
    <source>
        <strain evidence="3 4">B Ar 00.02</strain>
    </source>
</reference>
<proteinExistence type="predicted"/>
<dbReference type="AlphaFoldDB" id="A0A1R4G7A9"/>
<feature type="domain" description="RelA/SpoT" evidence="2">
    <location>
        <begin position="57"/>
        <end position="204"/>
    </location>
</feature>
<feature type="region of interest" description="Disordered" evidence="1">
    <location>
        <begin position="343"/>
        <end position="372"/>
    </location>
</feature>
<dbReference type="EMBL" id="FUHW01000028">
    <property type="protein sequence ID" value="SJM64039.1"/>
    <property type="molecule type" value="Genomic_DNA"/>
</dbReference>
<dbReference type="Proteomes" id="UP000195913">
    <property type="component" value="Unassembled WGS sequence"/>
</dbReference>
<sequence>MGAVFDRLDEQLKPGVEAVTLDYERLRPHLEKVTADVTARIREIFEGVDVQPLFVTGRTKSVDSFRDKASRMIEPNEPGGDRQLEFPHPLRDLHDLVGVRVIVSLPHEVREAANLIKRRRNEFDCRADREKDIGSVESGTYGYSSRHLILRTRQNDVVRDYQGELAENVRVTGNYIFETQIRTILAHAWSEIEHDIRFKKVDPRAWSPYLDRQFTATAAMLEAVESTFEELHDRYLAVTGYWDSEGEGGVELDPARIREVWQTLLPHVDRKADDDWGWAAELLAAHDLTTTIELAGLLDATAITEVRKALDHRYSPGPDRLLDDVLLWRFGASHIELTAGKDRQRQESLRRRLAQMDSYQAEKTPGRASEEP</sequence>
<dbReference type="Gene3D" id="3.30.460.10">
    <property type="entry name" value="Beta Polymerase, domain 2"/>
    <property type="match status" value="1"/>
</dbReference>
<evidence type="ECO:0000313" key="4">
    <source>
        <dbReference type="Proteomes" id="UP000195913"/>
    </source>
</evidence>
<evidence type="ECO:0000259" key="2">
    <source>
        <dbReference type="SMART" id="SM00954"/>
    </source>
</evidence>
<dbReference type="InterPro" id="IPR007685">
    <property type="entry name" value="RelA_SpoT"/>
</dbReference>
<dbReference type="PANTHER" id="PTHR41773:SF1">
    <property type="entry name" value="RELA_SPOT DOMAIN-CONTAINING PROTEIN"/>
    <property type="match status" value="1"/>
</dbReference>
<dbReference type="Pfam" id="PF04607">
    <property type="entry name" value="RelA_SpoT"/>
    <property type="match status" value="1"/>
</dbReference>
<evidence type="ECO:0000256" key="1">
    <source>
        <dbReference type="SAM" id="MobiDB-lite"/>
    </source>
</evidence>
<gene>
    <name evidence="3" type="ORF">FM101_08305</name>
</gene>